<dbReference type="PANTHER" id="PTHR24173:SF74">
    <property type="entry name" value="ANKYRIN REPEAT DOMAIN-CONTAINING PROTEIN 16"/>
    <property type="match status" value="1"/>
</dbReference>
<dbReference type="GO" id="GO:0003676">
    <property type="term" value="F:nucleic acid binding"/>
    <property type="evidence" value="ECO:0007669"/>
    <property type="project" value="InterPro"/>
</dbReference>
<feature type="region of interest" description="Disordered" evidence="4">
    <location>
        <begin position="290"/>
        <end position="329"/>
    </location>
</feature>
<evidence type="ECO:0000313" key="7">
    <source>
        <dbReference type="EMBL" id="CAE0689632.1"/>
    </source>
</evidence>
<dbReference type="Pfam" id="PF22486">
    <property type="entry name" value="MATH_2"/>
    <property type="match status" value="1"/>
</dbReference>
<evidence type="ECO:0000256" key="1">
    <source>
        <dbReference type="ARBA" id="ARBA00022737"/>
    </source>
</evidence>
<dbReference type="PROSITE" id="PS50088">
    <property type="entry name" value="ANK_REPEAT"/>
    <property type="match status" value="2"/>
</dbReference>
<dbReference type="SMART" id="SM00248">
    <property type="entry name" value="ANK"/>
    <property type="match status" value="5"/>
</dbReference>
<dbReference type="Gene3D" id="3.30.70.330">
    <property type="match status" value="1"/>
</dbReference>
<evidence type="ECO:0000256" key="3">
    <source>
        <dbReference type="PROSITE-ProRule" id="PRU00023"/>
    </source>
</evidence>
<dbReference type="InterPro" id="IPR002083">
    <property type="entry name" value="MATH/TRAF_dom"/>
</dbReference>
<dbReference type="Gene3D" id="1.25.40.20">
    <property type="entry name" value="Ankyrin repeat-containing domain"/>
    <property type="match status" value="2"/>
</dbReference>
<feature type="compositionally biased region" description="Low complexity" evidence="4">
    <location>
        <begin position="751"/>
        <end position="766"/>
    </location>
</feature>
<dbReference type="Proteomes" id="UP000789595">
    <property type="component" value="Unassembled WGS sequence"/>
</dbReference>
<dbReference type="SUPFAM" id="SSF54928">
    <property type="entry name" value="RNA-binding domain, RBD"/>
    <property type="match status" value="1"/>
</dbReference>
<keyword evidence="9" id="KW-1185">Reference proteome</keyword>
<evidence type="ECO:0000313" key="9">
    <source>
        <dbReference type="Proteomes" id="UP000789595"/>
    </source>
</evidence>
<dbReference type="SUPFAM" id="SSF48403">
    <property type="entry name" value="Ankyrin repeat"/>
    <property type="match status" value="1"/>
</dbReference>
<keyword evidence="2 3" id="KW-0040">ANK repeat</keyword>
<dbReference type="PROSITE" id="PS50144">
    <property type="entry name" value="MATH"/>
    <property type="match status" value="1"/>
</dbReference>
<dbReference type="InterPro" id="IPR002110">
    <property type="entry name" value="Ankyrin_rpt"/>
</dbReference>
<feature type="compositionally biased region" description="Low complexity" evidence="4">
    <location>
        <begin position="102"/>
        <end position="117"/>
    </location>
</feature>
<proteinExistence type="predicted"/>
<feature type="region of interest" description="Disordered" evidence="4">
    <location>
        <begin position="1018"/>
        <end position="1058"/>
    </location>
</feature>
<dbReference type="OrthoDB" id="289038at2759"/>
<dbReference type="Gene3D" id="2.60.210.10">
    <property type="entry name" value="Apoptosis, Tumor Necrosis Factor Receptor Associated Protein 2, Chain A"/>
    <property type="match status" value="1"/>
</dbReference>
<feature type="region of interest" description="Disordered" evidence="4">
    <location>
        <begin position="80"/>
        <end position="146"/>
    </location>
</feature>
<dbReference type="InterPro" id="IPR036770">
    <property type="entry name" value="Ankyrin_rpt-contain_sf"/>
</dbReference>
<dbReference type="PROSITE" id="PS50297">
    <property type="entry name" value="ANK_REP_REGION"/>
    <property type="match status" value="2"/>
</dbReference>
<dbReference type="InterPro" id="IPR035979">
    <property type="entry name" value="RBD_domain_sf"/>
</dbReference>
<dbReference type="Pfam" id="PF12796">
    <property type="entry name" value="Ank_2"/>
    <property type="match status" value="1"/>
</dbReference>
<feature type="compositionally biased region" description="Polar residues" evidence="4">
    <location>
        <begin position="944"/>
        <end position="954"/>
    </location>
</feature>
<feature type="region of interest" description="Disordered" evidence="4">
    <location>
        <begin position="740"/>
        <end position="954"/>
    </location>
</feature>
<reference evidence="8" key="2">
    <citation type="submission" date="2021-11" db="EMBL/GenBank/DDBJ databases">
        <authorList>
            <consortium name="Genoscope - CEA"/>
            <person name="William W."/>
        </authorList>
    </citation>
    <scope>NUCLEOTIDE SEQUENCE</scope>
</reference>
<dbReference type="InterPro" id="IPR008974">
    <property type="entry name" value="TRAF-like"/>
</dbReference>
<sequence length="1076" mass="110175">MAQYVTIRVLDVKSKDNTHFKLRLDQKLGVMFREYSRRRDNLAYSFLLDGDVIDAEHTARLLVLRDQDVIVAEEKPGRVRVPLPQKDSDARAPVAAQHKTRSAASPAAPGAAAPGAATETGNDLEDPGRVPSEPATHAEGQAVAGSASVIARDASEDVLAAVARAVDNDGDDDASARALRRTLAAASPTRLAKTVSAAAVDVLGTTFARFSRGAGPAGRVVVVSGLAVSATSAHVATLLEPHGAVEACALVAGGGAACVRFAAAEAANRAVVAGATEASGTRVAITHLVAALPPPPRPPPGAANSSGGTAMPAAPAEAGGGSGEAAARAAGAAGGGTTAAGGWAPQARPTTVVCRWVVPDFETARRSDAARAHKGMYHDAGFVDAAGNRWLLYYFLDGDGADNAGHVSLYLSVRDAATLPFGWQKHATFTMSVDHASGDASRGYAKWATQVFRAAPPPAVQDWGWPKFAAHTELRARDLIGTDGALRVRATVTVSVSSTDIARSDADACLLAAARTGAADAVRRCLRAGADAAHRDVAAGSARTPLHLACARGHRADADTAAAAIVPVLAAAGADIDAEDAHGETALHLAVAKGASRAARALLRAGADPARPVRGATPREDALTLAAGAGRAELASALISAGAPPSGEAALLAARKGHLDVLWPVLDAARADDRLPELVAARNARGDTAVALLVARGDVDAAARLVADYRAPLADCSRDRKAARHARLRILLKQRERARCDGNGGKRGETDANVAAAPVAADGPAEAARRSLVEELEAEEAEREARSAKAREKKKAKRQKQRRKKEAAARAAGHADTPDDAGTSAPPVPSTPPSPDRHSTSDESEGSDVPAVSPLQPSPLPPPMRASRRPPAESAPSESAVARKRRVSAVALHGGAMLPTTRPSPSTDRAGRPATPATIRPRAPPTVTRVTTSSPLTLRAPSPVQDSGAGTSDGQALWQRAPAAAPSAWRVTQPAPVPCLPVPSQPDVVHAVASGEEGGADEIAARLSCLFGRPARPGLAAPAGPPRLPEVRAPGGAIGTRSPHQPTTVDGRDPSTGAKSLFGAFGSFFSDSNTGF</sequence>
<evidence type="ECO:0000256" key="2">
    <source>
        <dbReference type="ARBA" id="ARBA00023043"/>
    </source>
</evidence>
<dbReference type="CDD" id="cd00121">
    <property type="entry name" value="MATH"/>
    <property type="match status" value="1"/>
</dbReference>
<accession>A0A6S8S804</accession>
<evidence type="ECO:0000259" key="5">
    <source>
        <dbReference type="PROSITE" id="PS50144"/>
    </source>
</evidence>
<protein>
    <recommendedName>
        <fullName evidence="5">MATH domain-containing protein</fullName>
    </recommendedName>
</protein>
<organism evidence="7">
    <name type="scientific">Pelagomonas calceolata</name>
    <dbReference type="NCBI Taxonomy" id="35677"/>
    <lineage>
        <taxon>Eukaryota</taxon>
        <taxon>Sar</taxon>
        <taxon>Stramenopiles</taxon>
        <taxon>Ochrophyta</taxon>
        <taxon>Pelagophyceae</taxon>
        <taxon>Pelagomonadales</taxon>
        <taxon>Pelagomonadaceae</taxon>
        <taxon>Pelagomonas</taxon>
    </lineage>
</organism>
<dbReference type="SUPFAM" id="SSF49599">
    <property type="entry name" value="TRAF domain-like"/>
    <property type="match status" value="1"/>
</dbReference>
<evidence type="ECO:0000313" key="8">
    <source>
        <dbReference type="EMBL" id="CAH0379337.1"/>
    </source>
</evidence>
<dbReference type="CDD" id="cd01763">
    <property type="entry name" value="Ubl_SUMO_like"/>
    <property type="match status" value="1"/>
</dbReference>
<gene>
    <name evidence="6" type="ORF">PCAL00307_LOCUS5064</name>
    <name evidence="7" type="ORF">PCAL00307_LOCUS5066</name>
    <name evidence="8" type="ORF">PECAL_6P09530</name>
</gene>
<feature type="compositionally biased region" description="Low complexity" evidence="4">
    <location>
        <begin position="307"/>
        <end position="317"/>
    </location>
</feature>
<keyword evidence="1" id="KW-0677">Repeat</keyword>
<dbReference type="EMBL" id="HBIW01006111">
    <property type="protein sequence ID" value="CAE0689630.1"/>
    <property type="molecule type" value="Transcribed_RNA"/>
</dbReference>
<dbReference type="AlphaFoldDB" id="A0A6S8S804"/>
<evidence type="ECO:0000313" key="6">
    <source>
        <dbReference type="EMBL" id="CAE0689630.1"/>
    </source>
</evidence>
<feature type="compositionally biased region" description="Basic and acidic residues" evidence="4">
    <location>
        <begin position="740"/>
        <end position="750"/>
    </location>
</feature>
<feature type="compositionally biased region" description="Basic residues" evidence="4">
    <location>
        <begin position="791"/>
        <end position="805"/>
    </location>
</feature>
<feature type="compositionally biased region" description="Pro residues" evidence="4">
    <location>
        <begin position="292"/>
        <end position="301"/>
    </location>
</feature>
<dbReference type="PANTHER" id="PTHR24173">
    <property type="entry name" value="ANKYRIN REPEAT CONTAINING"/>
    <property type="match status" value="1"/>
</dbReference>
<dbReference type="EMBL" id="HBIW01006113">
    <property type="protein sequence ID" value="CAE0689632.1"/>
    <property type="molecule type" value="Transcribed_RNA"/>
</dbReference>
<feature type="compositionally biased region" description="Low complexity" evidence="4">
    <location>
        <begin position="912"/>
        <end position="939"/>
    </location>
</feature>
<feature type="repeat" description="ANK" evidence="3">
    <location>
        <begin position="541"/>
        <end position="581"/>
    </location>
</feature>
<reference evidence="7" key="1">
    <citation type="submission" date="2021-01" db="EMBL/GenBank/DDBJ databases">
        <authorList>
            <person name="Corre E."/>
            <person name="Pelletier E."/>
            <person name="Niang G."/>
            <person name="Scheremetjew M."/>
            <person name="Finn R."/>
            <person name="Kale V."/>
            <person name="Holt S."/>
            <person name="Cochrane G."/>
            <person name="Meng A."/>
            <person name="Brown T."/>
            <person name="Cohen L."/>
        </authorList>
    </citation>
    <scope>NUCLEOTIDE SEQUENCE</scope>
    <source>
        <strain evidence="7">CCMP1756</strain>
    </source>
</reference>
<evidence type="ECO:0000256" key="4">
    <source>
        <dbReference type="SAM" id="MobiDB-lite"/>
    </source>
</evidence>
<name>A0A6S8S804_9STRA</name>
<feature type="repeat" description="ANK" evidence="3">
    <location>
        <begin position="582"/>
        <end position="608"/>
    </location>
</feature>
<dbReference type="EMBL" id="CAKKNE010000006">
    <property type="protein sequence ID" value="CAH0379337.1"/>
    <property type="molecule type" value="Genomic_DNA"/>
</dbReference>
<dbReference type="InterPro" id="IPR012677">
    <property type="entry name" value="Nucleotide-bd_a/b_plait_sf"/>
</dbReference>
<feature type="domain" description="MATH" evidence="5">
    <location>
        <begin position="351"/>
        <end position="492"/>
    </location>
</feature>
<dbReference type="Gene3D" id="3.10.20.90">
    <property type="entry name" value="Phosphatidylinositol 3-kinase Catalytic Subunit, Chain A, domain 1"/>
    <property type="match status" value="1"/>
</dbReference>